<reference evidence="2" key="1">
    <citation type="journal article" date="2009" name="Mol. Biol. Rep.">
        <title>The complete mitochondrial genome of Evania appendigaster (Hymenoptera: Evaniidae) has low A+T content and a long intergenic spacer between atp8 and atp6.</title>
        <authorList>
            <person name="Wei S.J."/>
            <person name="Tang P."/>
            <person name="Zheng L.H."/>
            <person name="Shi M."/>
            <person name="Chen X.X."/>
        </authorList>
    </citation>
    <scope>NUCLEOTIDE SEQUENCE</scope>
</reference>
<dbReference type="CTD" id="4541"/>
<feature type="transmembrane region" description="Helical" evidence="1">
    <location>
        <begin position="147"/>
        <end position="167"/>
    </location>
</feature>
<accession>C8YLY4</accession>
<gene>
    <name evidence="2" type="primary">ND6</name>
</gene>
<sequence>MTLEPFKMMFTMISLTLMLIMFLMISAKMMTPLLAGTSLMLYNVYTIIQMNMFTVNFWYSYITFLIMVGGLMIMFMYFSSLSSNINLSLKWKFPLSMMMLMILYIMMTIYMKKLFLASPLISLNNLNLTQPLFLNQVMLMNQHYTKLTVFCFIYLFVALVTILKINLKNNKSIRSLMPQ</sequence>
<feature type="transmembrane region" description="Helical" evidence="1">
    <location>
        <begin position="58"/>
        <end position="79"/>
    </location>
</feature>
<keyword evidence="1" id="KW-0812">Transmembrane</keyword>
<dbReference type="RefSeq" id="YP_003204692.1">
    <property type="nucleotide sequence ID" value="NC_013238.1"/>
</dbReference>
<keyword evidence="1" id="KW-1133">Transmembrane helix</keyword>
<dbReference type="EMBL" id="FJ593187">
    <property type="protein sequence ID" value="ACL36009.1"/>
    <property type="molecule type" value="Genomic_DNA"/>
</dbReference>
<proteinExistence type="predicted"/>
<keyword evidence="1" id="KW-0472">Membrane</keyword>
<name>C8YLY4_EVAAP</name>
<geneLocation type="mitochondrion" evidence="2"/>
<keyword evidence="2" id="KW-0496">Mitochondrion</keyword>
<feature type="transmembrane region" description="Helical" evidence="1">
    <location>
        <begin position="91"/>
        <end position="111"/>
    </location>
</feature>
<evidence type="ECO:0000313" key="2">
    <source>
        <dbReference type="EMBL" id="ACL36009.1"/>
    </source>
</evidence>
<evidence type="ECO:0000256" key="1">
    <source>
        <dbReference type="SAM" id="Phobius"/>
    </source>
</evidence>
<organism evidence="2">
    <name type="scientific">Evania appendigaster</name>
    <name type="common">Cockroach egg parasitoid wasp</name>
    <name type="synonym">Ichneumon appendigaster</name>
    <dbReference type="NCBI Taxonomy" id="27486"/>
    <lineage>
        <taxon>Eukaryota</taxon>
        <taxon>Metazoa</taxon>
        <taxon>Ecdysozoa</taxon>
        <taxon>Arthropoda</taxon>
        <taxon>Hexapoda</taxon>
        <taxon>Insecta</taxon>
        <taxon>Pterygota</taxon>
        <taxon>Neoptera</taxon>
        <taxon>Endopterygota</taxon>
        <taxon>Hymenoptera</taxon>
        <taxon>Apocrita</taxon>
        <taxon>Evanioidea</taxon>
        <taxon>Evaniidae</taxon>
        <taxon>Evania</taxon>
    </lineage>
</organism>
<dbReference type="AlphaFoldDB" id="C8YLY4"/>
<dbReference type="GeneID" id="8445094"/>
<feature type="transmembrane region" description="Helical" evidence="1">
    <location>
        <begin position="6"/>
        <end position="25"/>
    </location>
</feature>
<protein>
    <submittedName>
        <fullName evidence="2">NADH dehydrogenase subunit 6</fullName>
    </submittedName>
</protein>